<name>A0A139X074_9CYAN</name>
<dbReference type="EMBL" id="ANNX02000042">
    <property type="protein sequence ID" value="KYC38060.1"/>
    <property type="molecule type" value="Genomic_DNA"/>
</dbReference>
<sequence length="81" mass="8420">MSNIEIKNLQLAGSELFQDSESYLNEMSDREVWSVQGGLTLDTLVFTLPATISDPLAGATVGTLSMITGGTLAGLSLTGAV</sequence>
<organism evidence="1 2">
    <name type="scientific">Scytonema hofmannii PCC 7110</name>
    <dbReference type="NCBI Taxonomy" id="128403"/>
    <lineage>
        <taxon>Bacteria</taxon>
        <taxon>Bacillati</taxon>
        <taxon>Cyanobacteriota</taxon>
        <taxon>Cyanophyceae</taxon>
        <taxon>Nostocales</taxon>
        <taxon>Scytonemataceae</taxon>
        <taxon>Scytonema</taxon>
    </lineage>
</organism>
<dbReference type="STRING" id="128403.WA1_37535"/>
<gene>
    <name evidence="1" type="ORF">WA1_37535</name>
</gene>
<protein>
    <recommendedName>
        <fullName evidence="3">Bacteriocin</fullName>
    </recommendedName>
</protein>
<comment type="caution">
    <text evidence="1">The sequence shown here is derived from an EMBL/GenBank/DDBJ whole genome shotgun (WGS) entry which is preliminary data.</text>
</comment>
<dbReference type="OrthoDB" id="427149at2"/>
<evidence type="ECO:0000313" key="1">
    <source>
        <dbReference type="EMBL" id="KYC38060.1"/>
    </source>
</evidence>
<dbReference type="Proteomes" id="UP000076925">
    <property type="component" value="Unassembled WGS sequence"/>
</dbReference>
<dbReference type="AlphaFoldDB" id="A0A139X074"/>
<dbReference type="RefSeq" id="WP_017749326.1">
    <property type="nucleotide sequence ID" value="NZ_KQ976354.1"/>
</dbReference>
<evidence type="ECO:0008006" key="3">
    <source>
        <dbReference type="Google" id="ProtNLM"/>
    </source>
</evidence>
<evidence type="ECO:0000313" key="2">
    <source>
        <dbReference type="Proteomes" id="UP000076925"/>
    </source>
</evidence>
<accession>A0A139X074</accession>
<reference evidence="1 2" key="1">
    <citation type="journal article" date="2013" name="Genome Biol. Evol.">
        <title>Genomes of Stigonematalean cyanobacteria (subsection V) and the evolution of oxygenic photosynthesis from prokaryotes to plastids.</title>
        <authorList>
            <person name="Dagan T."/>
            <person name="Roettger M."/>
            <person name="Stucken K."/>
            <person name="Landan G."/>
            <person name="Koch R."/>
            <person name="Major P."/>
            <person name="Gould S.B."/>
            <person name="Goremykin V.V."/>
            <person name="Rippka R."/>
            <person name="Tandeau de Marsac N."/>
            <person name="Gugger M."/>
            <person name="Lockhart P.J."/>
            <person name="Allen J.F."/>
            <person name="Brune I."/>
            <person name="Maus I."/>
            <person name="Puhler A."/>
            <person name="Martin W.F."/>
        </authorList>
    </citation>
    <scope>NUCLEOTIDE SEQUENCE [LARGE SCALE GENOMIC DNA]</scope>
    <source>
        <strain evidence="1 2">PCC 7110</strain>
    </source>
</reference>
<keyword evidence="2" id="KW-1185">Reference proteome</keyword>
<proteinExistence type="predicted"/>